<dbReference type="GO" id="GO:0043571">
    <property type="term" value="P:maintenance of CRISPR repeat elements"/>
    <property type="evidence" value="ECO:0007669"/>
    <property type="project" value="UniProtKB-UniRule"/>
</dbReference>
<sequence length="1052" mass="124105">MTRKYILGLDIGIGSVGYGLIDFDTKGIIDAGVRLFPEANSDNNLGRRAKRGARRLKRRRIHRLDRVKSLLSEYKIISDRVPVNNQPYDIRVKGLTERLTKDELAVALLHIAKRRGIHNVDVVMDKDEGDKESLSTKDQINKNAKFLETRYVCELQKERLEKDGLVRGVENRFLTKDIVREAKKIIETQMQYYPEIDDTFKEKYIDLVETRRAYYEGPGQGSLYGWDADVKKWYQLMMGHCTYFPEEYRSVKYAYTADLYNALNDLNNLRISRDENDRLEYHEKYHIVENVFKQKRTPTLKQIAKEIGVEEVDISGYRITKSGKPQFTSFKLYHDLKMVISDQKILENIDLLDQIAEILTIYQDKDSIINELGQLEYLLSEHDKSVISDLTGYTGTHNLSLKCMQMIIEELWHSSMNHMEVFTALNIQPKKYELKGYKRIPTAMIEDAILSPVVKRSFKQAIGVVNAVIKKYGLPKDIIIELARKSNSAEQRRYLNEIQKKNEKMRKRIEEIIKEYGNENAKYLIQKIRLHDAQEGKCLYSLKDIPLNDLLRNPDHYEIDHIIPRSISFDNSMHNKVLVRSEQNAKKSNQTPYQYLTSSNSDIEYSVFKQHILNLGKNKDRMSKKKREYLLEERDITKYDIQKEFINRNLVDTRYATRELTSLLKAYFHINDLDVKVKTINGSFTDFLRKRWRFRKERDEGYKHHAQDALIIANADYLFKEHKLLKEIKDVSDINMHQNSSEIKNDKQYQEVFGNYFKMDDIKNYPITKFSHRVDKKPNRQLINDTIYSTRNIDDKIYVVETLKNIYDRQNDKVKKIFNKYPENILMYQNDLETFKKIHVIMEQYANEKNPLAKYYEETGEFVTKYAKDDNGPVVKKIKYYMKALGEHLDVTHNYSGAKNQVVQLSKKSFRFDIYKSEQGYKMVSLSYLSLNNDKDRYFVNRDEYAQLKKGKQIAETDQFIGSFYTNDIIQLNGEKYRVIGVNNDRRNRIELDRVDIRQTDYVKLHNLKKGDRIFMTIGRNTTDIEKIYTDILGNIYKSKRPKAPQLVFKKG</sequence>
<evidence type="ECO:0000256" key="13">
    <source>
        <dbReference type="HAMAP-Rule" id="MF_01480"/>
    </source>
</evidence>
<dbReference type="Pfam" id="PF13395">
    <property type="entry name" value="HNH_4"/>
    <property type="match status" value="1"/>
</dbReference>
<feature type="active site" description="Proton acceptor for HNH nuclease domain" evidence="13">
    <location>
        <position position="561"/>
    </location>
</feature>
<dbReference type="InterPro" id="IPR036397">
    <property type="entry name" value="RNaseH_sf"/>
</dbReference>
<keyword evidence="8 13" id="KW-0694">RNA-binding</keyword>
<dbReference type="GO" id="GO:0046872">
    <property type="term" value="F:metal ion binding"/>
    <property type="evidence" value="ECO:0007669"/>
    <property type="project" value="UniProtKB-UniRule"/>
</dbReference>
<comment type="similarity">
    <text evidence="2">Belongs to the CRISPR-associated protein Cas9 family. Subtype II-A subfamily.</text>
</comment>
<comment type="domain">
    <text evidence="13">Has 2 endonuclease domains. The discontinuous RuvC-like domain cleaves the target DNA noncomplementary to crRNA while the HNH nuclease domain cleaves the target DNA complementary to crRNA.</text>
</comment>
<evidence type="ECO:0000313" key="17">
    <source>
        <dbReference type="Proteomes" id="UP000242752"/>
    </source>
</evidence>
<evidence type="ECO:0000256" key="9">
    <source>
        <dbReference type="ARBA" id="ARBA00023118"/>
    </source>
</evidence>
<evidence type="ECO:0000256" key="12">
    <source>
        <dbReference type="ARBA" id="ARBA00046380"/>
    </source>
</evidence>
<feature type="coiled-coil region" evidence="14">
    <location>
        <begin position="495"/>
        <end position="522"/>
    </location>
</feature>
<evidence type="ECO:0000256" key="5">
    <source>
        <dbReference type="ARBA" id="ARBA00022759"/>
    </source>
</evidence>
<keyword evidence="9 13" id="KW-0051">Antiviral defense</keyword>
<feature type="domain" description="HNH Cas9-type" evidence="15">
    <location>
        <begin position="488"/>
        <end position="650"/>
    </location>
</feature>
<dbReference type="InterPro" id="IPR055228">
    <property type="entry name" value="Cas9_RuvC"/>
</dbReference>
<keyword evidence="6 13" id="KW-0378">Hydrolase</keyword>
<dbReference type="Pfam" id="PF18070">
    <property type="entry name" value="Cas9_PI2"/>
    <property type="match status" value="1"/>
</dbReference>
<evidence type="ECO:0000256" key="2">
    <source>
        <dbReference type="ARBA" id="ARBA00005244"/>
    </source>
</evidence>
<dbReference type="GO" id="GO:0051607">
    <property type="term" value="P:defense response to virus"/>
    <property type="evidence" value="ECO:0007669"/>
    <property type="project" value="UniProtKB-UniRule"/>
</dbReference>
<dbReference type="EMBL" id="PPRF01000015">
    <property type="protein sequence ID" value="PNZ29433.1"/>
    <property type="molecule type" value="Genomic_DNA"/>
</dbReference>
<dbReference type="InterPro" id="IPR040555">
    <property type="entry name" value="Cas9_PI2"/>
</dbReference>
<dbReference type="NCBIfam" id="TIGR01865">
    <property type="entry name" value="cas_Csn1"/>
    <property type="match status" value="1"/>
</dbReference>
<dbReference type="OrthoDB" id="9757607at2"/>
<comment type="subunit">
    <text evidence="12 13">Monomer. Binds crRNA and tracrRNA.</text>
</comment>
<keyword evidence="4" id="KW-0479">Metal-binding</keyword>
<keyword evidence="10 13" id="KW-0238">DNA-binding</keyword>
<keyword evidence="3 13" id="KW-0540">Nuclease</keyword>
<dbReference type="EC" id="3.1.-.-" evidence="13"/>
<evidence type="ECO:0000256" key="7">
    <source>
        <dbReference type="ARBA" id="ARBA00022842"/>
    </source>
</evidence>
<dbReference type="InterPro" id="IPR049473">
    <property type="entry name" value="Cas9_PI_C"/>
</dbReference>
<comment type="caution">
    <text evidence="13">Lacks conserved residue(s) required for the propagation of feature annotation.</text>
</comment>
<dbReference type="InterPro" id="IPR003615">
    <property type="entry name" value="HNH_nuc"/>
</dbReference>
<dbReference type="AlphaFoldDB" id="A0A2K3YUZ1"/>
<dbReference type="GO" id="GO:0003677">
    <property type="term" value="F:DNA binding"/>
    <property type="evidence" value="ECO:0007669"/>
    <property type="project" value="UniProtKB-UniRule"/>
</dbReference>
<comment type="similarity">
    <text evidence="13">Belongs to the CRISPR-associated Cas9 family.</text>
</comment>
<dbReference type="RefSeq" id="WP_103357343.1">
    <property type="nucleotide sequence ID" value="NZ_PPRF01000015.1"/>
</dbReference>
<dbReference type="InterPro" id="IPR028629">
    <property type="entry name" value="Cas9"/>
</dbReference>
<evidence type="ECO:0000256" key="1">
    <source>
        <dbReference type="ARBA" id="ARBA00001946"/>
    </source>
</evidence>
<dbReference type="PROSITE" id="PS51749">
    <property type="entry name" value="HNH_CAS9"/>
    <property type="match status" value="1"/>
</dbReference>
<evidence type="ECO:0000256" key="8">
    <source>
        <dbReference type="ARBA" id="ARBA00022884"/>
    </source>
</evidence>
<evidence type="ECO:0000256" key="10">
    <source>
        <dbReference type="ARBA" id="ARBA00023125"/>
    </source>
</evidence>
<dbReference type="GO" id="GO:0004519">
    <property type="term" value="F:endonuclease activity"/>
    <property type="evidence" value="ECO:0007669"/>
    <property type="project" value="UniProtKB-UniRule"/>
</dbReference>
<dbReference type="GO" id="GO:0003723">
    <property type="term" value="F:RNA binding"/>
    <property type="evidence" value="ECO:0007669"/>
    <property type="project" value="UniProtKB-UniRule"/>
</dbReference>
<name>A0A2K3YUZ1_9STAP</name>
<dbReference type="Pfam" id="PF21574">
    <property type="entry name" value="Cas9_PI_C"/>
    <property type="match status" value="1"/>
</dbReference>
<protein>
    <recommendedName>
        <fullName evidence="13">CRISPR-associated endonuclease Cas9</fullName>
        <ecNumber evidence="13">3.1.-.-</ecNumber>
    </recommendedName>
</protein>
<keyword evidence="17" id="KW-1185">Reference proteome</keyword>
<organism evidence="16 17">
    <name type="scientific">Staphylococcus rostri</name>
    <dbReference type="NCBI Taxonomy" id="522262"/>
    <lineage>
        <taxon>Bacteria</taxon>
        <taxon>Bacillati</taxon>
        <taxon>Bacillota</taxon>
        <taxon>Bacilli</taxon>
        <taxon>Bacillales</taxon>
        <taxon>Staphylococcaceae</taxon>
        <taxon>Staphylococcus</taxon>
    </lineage>
</organism>
<evidence type="ECO:0000256" key="14">
    <source>
        <dbReference type="SAM" id="Coils"/>
    </source>
</evidence>
<comment type="caution">
    <text evidence="16">The sequence shown here is derived from an EMBL/GenBank/DDBJ whole genome shotgun (WGS) entry which is preliminary data.</text>
</comment>
<keyword evidence="7" id="KW-0460">Magnesium</keyword>
<evidence type="ECO:0000313" key="16">
    <source>
        <dbReference type="EMBL" id="PNZ29433.1"/>
    </source>
</evidence>
<keyword evidence="11" id="KW-0464">Manganese</keyword>
<dbReference type="Pfam" id="PF18061">
    <property type="entry name" value="CRISPR_Cas9_WED"/>
    <property type="match status" value="1"/>
</dbReference>
<dbReference type="Pfam" id="PF18470">
    <property type="entry name" value="Cas9_a"/>
    <property type="match status" value="1"/>
</dbReference>
<evidence type="ECO:0000259" key="15">
    <source>
        <dbReference type="PROSITE" id="PS51749"/>
    </source>
</evidence>
<comment type="cofactor">
    <cofactor evidence="1">
        <name>Mg(2+)</name>
        <dbReference type="ChEBI" id="CHEBI:18420"/>
    </cofactor>
</comment>
<evidence type="ECO:0000256" key="6">
    <source>
        <dbReference type="ARBA" id="ARBA00022801"/>
    </source>
</evidence>
<dbReference type="InterPro" id="IPR040656">
    <property type="entry name" value="Cas9_WED_dom"/>
</dbReference>
<dbReference type="Gene3D" id="3.30.420.10">
    <property type="entry name" value="Ribonuclease H-like superfamily/Ribonuclease H"/>
    <property type="match status" value="3"/>
</dbReference>
<dbReference type="InterPro" id="IPR033114">
    <property type="entry name" value="HNH_CAS9"/>
</dbReference>
<dbReference type="GO" id="GO:0016787">
    <property type="term" value="F:hydrolase activity"/>
    <property type="evidence" value="ECO:0007669"/>
    <property type="project" value="UniProtKB-KW"/>
</dbReference>
<feature type="active site" description="For RuvC-like nuclease domain" evidence="13">
    <location>
        <position position="10"/>
    </location>
</feature>
<evidence type="ECO:0000256" key="3">
    <source>
        <dbReference type="ARBA" id="ARBA00022722"/>
    </source>
</evidence>
<dbReference type="InterPro" id="IPR040619">
    <property type="entry name" value="Cas9_alpha-helical_lobe"/>
</dbReference>
<dbReference type="Proteomes" id="UP000242752">
    <property type="component" value="Unassembled WGS sequence"/>
</dbReference>
<evidence type="ECO:0000256" key="11">
    <source>
        <dbReference type="ARBA" id="ARBA00023211"/>
    </source>
</evidence>
<dbReference type="Pfam" id="PF22702">
    <property type="entry name" value="Cas9_RuvC"/>
    <property type="match status" value="1"/>
</dbReference>
<evidence type="ECO:0000256" key="4">
    <source>
        <dbReference type="ARBA" id="ARBA00022723"/>
    </source>
</evidence>
<gene>
    <name evidence="13 16" type="primary">cas9</name>
    <name evidence="16" type="ORF">CD122_01980</name>
</gene>
<reference evidence="16 17" key="1">
    <citation type="submission" date="2017-08" db="EMBL/GenBank/DDBJ databases">
        <title>Draft genome sequences of 64 type strains of genus Staph aureus.</title>
        <authorList>
            <person name="Cole K."/>
            <person name="Golubchik T."/>
            <person name="Russell J."/>
            <person name="Foster D."/>
            <person name="Llewelyn M."/>
            <person name="Wilson D."/>
            <person name="Crook D."/>
            <person name="Paul J."/>
        </authorList>
    </citation>
    <scope>NUCLEOTIDE SEQUENCE [LARGE SCALE GENOMIC DNA]</scope>
    <source>
        <strain evidence="16 17">DSM 21968</strain>
    </source>
</reference>
<comment type="function">
    <text evidence="13">CRISPR (clustered regularly interspaced short palindromic repeat) is an adaptive immune system that provides protection against mobile genetic elements (viruses, transposable elements and conjugative plasmids). CRISPR clusters contain spacers, sequences complementary to antecedent mobile elements, and target invading nucleic acids. CRISPR clusters are transcribed and processed into CRISPR RNA (crRNA). In type II CRISPR systems correct processing of pre-crRNA requires a trans-encoded small RNA (tracrRNA), endogenous ribonuclease 3 (rnc) and this protein. The tracrRNA serves as a guide for ribonuclease 3-aided processing of pre-crRNA. Subsequently Cas9/crRNA/tracrRNA endonucleolytically cleaves linear or circular dsDNA target complementary to the spacer; Cas9 is inactive in the absence of the 2 guide RNAs (gRNA). Cas9 recognizes the protospacer adjacent motif (PAM) in the CRISPR repeat sequences to help distinguish self versus nonself, as targets within the bacterial CRISPR locus do not have PAMs. PAM recognition is also required for catalytic activity.</text>
</comment>
<accession>A0A2K3YUZ1</accession>
<keyword evidence="5 13" id="KW-0255">Endonuclease</keyword>
<proteinExistence type="inferred from homology"/>
<dbReference type="HAMAP" id="MF_01480">
    <property type="entry name" value="Cas9"/>
    <property type="match status" value="1"/>
</dbReference>
<keyword evidence="14" id="KW-0175">Coiled coil</keyword>